<dbReference type="Proteomes" id="UP001633002">
    <property type="component" value="Unassembled WGS sequence"/>
</dbReference>
<evidence type="ECO:0000313" key="2">
    <source>
        <dbReference type="Proteomes" id="UP001633002"/>
    </source>
</evidence>
<sequence length="333" mass="37540">MINGNEVHRGKWLARSGWPVGASRVVSWWVRQERRRHINRVLTKVIEFGTIRVKALRDQKLRSCQIGNALVAEGTYVEAKESSCNGTNIKLGDESDSSYEVEDPPDCLVFQAGESLIGCISDEVRNLQPGEATSLLWGCLRGSWSITLEFIRVYYCTYKDCQMQNSRSCAIAQHLWKAHEIDVGHKYLRKGGIEKYKAKAVPIPDMPKEDMMRRQNVVEWELLTTAQSPAGSESGEGVANGNMPVAVQVDSNAPAEAVADRNAENPIFAEDLLNLLNQHEGGADEDEYGCHVFQQYRPPLPESLFSRQQPRLVILARTSPHPKRILEWRTFHP</sequence>
<evidence type="ECO:0000313" key="1">
    <source>
        <dbReference type="EMBL" id="KAL3695578.1"/>
    </source>
</evidence>
<dbReference type="EMBL" id="JBJQOH010000002">
    <property type="protein sequence ID" value="KAL3695578.1"/>
    <property type="molecule type" value="Genomic_DNA"/>
</dbReference>
<dbReference type="AlphaFoldDB" id="A0ABD3HVU7"/>
<keyword evidence="2" id="KW-1185">Reference proteome</keyword>
<protein>
    <submittedName>
        <fullName evidence="1">Uncharacterized protein</fullName>
    </submittedName>
</protein>
<gene>
    <name evidence="1" type="ORF">R1sor_009654</name>
</gene>
<comment type="caution">
    <text evidence="1">The sequence shown here is derived from an EMBL/GenBank/DDBJ whole genome shotgun (WGS) entry which is preliminary data.</text>
</comment>
<name>A0ABD3HVU7_9MARC</name>
<proteinExistence type="predicted"/>
<organism evidence="1 2">
    <name type="scientific">Riccia sorocarpa</name>
    <dbReference type="NCBI Taxonomy" id="122646"/>
    <lineage>
        <taxon>Eukaryota</taxon>
        <taxon>Viridiplantae</taxon>
        <taxon>Streptophyta</taxon>
        <taxon>Embryophyta</taxon>
        <taxon>Marchantiophyta</taxon>
        <taxon>Marchantiopsida</taxon>
        <taxon>Marchantiidae</taxon>
        <taxon>Marchantiales</taxon>
        <taxon>Ricciaceae</taxon>
        <taxon>Riccia</taxon>
    </lineage>
</organism>
<accession>A0ABD3HVU7</accession>
<reference evidence="1 2" key="1">
    <citation type="submission" date="2024-09" db="EMBL/GenBank/DDBJ databases">
        <title>Chromosome-scale assembly of Riccia sorocarpa.</title>
        <authorList>
            <person name="Paukszto L."/>
        </authorList>
    </citation>
    <scope>NUCLEOTIDE SEQUENCE [LARGE SCALE GENOMIC DNA]</scope>
    <source>
        <strain evidence="1">LP-2024</strain>
        <tissue evidence="1">Aerial parts of the thallus</tissue>
    </source>
</reference>